<dbReference type="FunFam" id="3.40.50.720:FF:000033">
    <property type="entry name" value="Adenylyltransferase and sulfurtransferase MOCS3"/>
    <property type="match status" value="1"/>
</dbReference>
<dbReference type="PROSITE" id="PS50206">
    <property type="entry name" value="RHODANESE_3"/>
    <property type="match status" value="1"/>
</dbReference>
<sequence length="648" mass="70253">MTTELRKEGSYDEDGYSAAAREDTSVRGVLSPSDWGSTFGESVFNAGGGADSTVVARQNTPSEANKDESNKNKNSPKVSSKRSSWKLFQWWSDFVSRASRSATSLLNQHSPNLNDILDGNEENPLAAVDERRRVEPSIPEDNDEVFALLEEVAMLKKRIEEMENEANNKANTSSTLHLESATNIPTIAPIQMLQPDQISRYSRQLLLNDGFGVSGQKQLLSSSILVVGAGGIGSTVLLYLAAAGVGHITVVDYDCVEMTNLHRQIIHKDSNASKSVNGSTLGMNKALSAKQAMLDLNPSISCTALDVMITGENALELVSKHDVVVDACDNPRTRYLLNDACILGGKTLVSGSAMGTEGQLTVYNYQSQTSETETKKQSACYRCLYPKQVVSEGCKSCSDNGVLGPVPGIIGTLQAVEAIKVVTGIGNVMHDRLMMYDSQDCSFLNIKKPPPKRNCAVCSSVATIKSMKDSAESLEQVRGPSVCVLPVSDGLSPNQNISCDDYNAVLEEGKPHVLLDVRVTRQFEMCSLDGSVNLPLDELVSKLEQVEKLSNGELPVYCLCRRGIASAEAVKILQKAKDDDSAKGIHSVYNISGGLNSGWQMLTRHFLRTSYVYSITNAVSLRRGSDISGNSCHFIVVKSNKKPRPVHL</sequence>
<dbReference type="SMART" id="SM00450">
    <property type="entry name" value="RHOD"/>
    <property type="match status" value="1"/>
</dbReference>
<evidence type="ECO:0000313" key="7">
    <source>
        <dbReference type="EMBL" id="KAK1743784.1"/>
    </source>
</evidence>
<feature type="compositionally biased region" description="Basic and acidic residues" evidence="5">
    <location>
        <begin position="1"/>
        <end position="10"/>
    </location>
</feature>
<dbReference type="AlphaFoldDB" id="A0AAD8YC83"/>
<evidence type="ECO:0000259" key="6">
    <source>
        <dbReference type="PROSITE" id="PS50206"/>
    </source>
</evidence>
<comment type="caution">
    <text evidence="7">The sequence shown here is derived from an EMBL/GenBank/DDBJ whole genome shotgun (WGS) entry which is preliminary data.</text>
</comment>
<keyword evidence="7" id="KW-0548">Nucleotidyltransferase</keyword>
<keyword evidence="1 7" id="KW-0808">Transferase</keyword>
<feature type="region of interest" description="Disordered" evidence="5">
    <location>
        <begin position="1"/>
        <end position="79"/>
    </location>
</feature>
<evidence type="ECO:0000313" key="8">
    <source>
        <dbReference type="Proteomes" id="UP001224775"/>
    </source>
</evidence>
<keyword evidence="4" id="KW-0175">Coiled coil</keyword>
<dbReference type="EC" id="2.8.1.11" evidence="7"/>
<dbReference type="GO" id="GO:0004792">
    <property type="term" value="F:thiosulfate-cyanide sulfurtransferase activity"/>
    <property type="evidence" value="ECO:0007669"/>
    <property type="project" value="TreeGrafter"/>
</dbReference>
<proteinExistence type="predicted"/>
<feature type="coiled-coil region" evidence="4">
    <location>
        <begin position="145"/>
        <end position="172"/>
    </location>
</feature>
<dbReference type="PANTHER" id="PTHR10953">
    <property type="entry name" value="UBIQUITIN-ACTIVATING ENZYME E1"/>
    <property type="match status" value="1"/>
</dbReference>
<protein>
    <submittedName>
        <fullName evidence="7">Adenylyltransferase and sulfurtransferase</fullName>
        <ecNumber evidence="7">2.8.1.11</ecNumber>
    </submittedName>
</protein>
<accession>A0AAD8YC83</accession>
<gene>
    <name evidence="7" type="ORF">QTG54_005381</name>
</gene>
<dbReference type="Pfam" id="PF00899">
    <property type="entry name" value="ThiF"/>
    <property type="match status" value="1"/>
</dbReference>
<dbReference type="Pfam" id="PF00581">
    <property type="entry name" value="Rhodanese"/>
    <property type="match status" value="1"/>
</dbReference>
<evidence type="ECO:0000256" key="2">
    <source>
        <dbReference type="ARBA" id="ARBA00022741"/>
    </source>
</evidence>
<dbReference type="InterPro" id="IPR035985">
    <property type="entry name" value="Ubiquitin-activating_enz"/>
</dbReference>
<dbReference type="GO" id="GO:0061604">
    <property type="term" value="F:molybdopterin-synthase sulfurtransferase activity"/>
    <property type="evidence" value="ECO:0007669"/>
    <property type="project" value="UniProtKB-EC"/>
</dbReference>
<dbReference type="GO" id="GO:0005524">
    <property type="term" value="F:ATP binding"/>
    <property type="evidence" value="ECO:0007669"/>
    <property type="project" value="UniProtKB-KW"/>
</dbReference>
<dbReference type="GO" id="GO:0016779">
    <property type="term" value="F:nucleotidyltransferase activity"/>
    <property type="evidence" value="ECO:0007669"/>
    <property type="project" value="UniProtKB-KW"/>
</dbReference>
<evidence type="ECO:0000256" key="1">
    <source>
        <dbReference type="ARBA" id="ARBA00022679"/>
    </source>
</evidence>
<dbReference type="SUPFAM" id="SSF69572">
    <property type="entry name" value="Activating enzymes of the ubiquitin-like proteins"/>
    <property type="match status" value="1"/>
</dbReference>
<dbReference type="GO" id="GO:0042292">
    <property type="term" value="F:URM1 activating enzyme activity"/>
    <property type="evidence" value="ECO:0007669"/>
    <property type="project" value="TreeGrafter"/>
</dbReference>
<dbReference type="EMBL" id="JATAAI010000008">
    <property type="protein sequence ID" value="KAK1743784.1"/>
    <property type="molecule type" value="Genomic_DNA"/>
</dbReference>
<evidence type="ECO:0000256" key="5">
    <source>
        <dbReference type="SAM" id="MobiDB-lite"/>
    </source>
</evidence>
<dbReference type="CDD" id="cd00757">
    <property type="entry name" value="ThiF_MoeB_HesA_family"/>
    <property type="match status" value="1"/>
</dbReference>
<dbReference type="InterPro" id="IPR000594">
    <property type="entry name" value="ThiF_NAD_FAD-bd"/>
</dbReference>
<dbReference type="PANTHER" id="PTHR10953:SF102">
    <property type="entry name" value="ADENYLYLTRANSFERASE AND SULFURTRANSFERASE MOCS3"/>
    <property type="match status" value="1"/>
</dbReference>
<name>A0AAD8YC83_9STRA</name>
<keyword evidence="3" id="KW-0067">ATP-binding</keyword>
<evidence type="ECO:0000256" key="4">
    <source>
        <dbReference type="SAM" id="Coils"/>
    </source>
</evidence>
<keyword evidence="2" id="KW-0547">Nucleotide-binding</keyword>
<feature type="non-terminal residue" evidence="7">
    <location>
        <position position="648"/>
    </location>
</feature>
<dbReference type="InterPro" id="IPR001763">
    <property type="entry name" value="Rhodanese-like_dom"/>
</dbReference>
<dbReference type="Proteomes" id="UP001224775">
    <property type="component" value="Unassembled WGS sequence"/>
</dbReference>
<dbReference type="Gene3D" id="3.40.50.720">
    <property type="entry name" value="NAD(P)-binding Rossmann-like Domain"/>
    <property type="match status" value="1"/>
</dbReference>
<dbReference type="Gene3D" id="3.40.250.10">
    <property type="entry name" value="Rhodanese-like domain"/>
    <property type="match status" value="1"/>
</dbReference>
<dbReference type="GO" id="GO:0005737">
    <property type="term" value="C:cytoplasm"/>
    <property type="evidence" value="ECO:0007669"/>
    <property type="project" value="TreeGrafter"/>
</dbReference>
<dbReference type="InterPro" id="IPR036873">
    <property type="entry name" value="Rhodanese-like_dom_sf"/>
</dbReference>
<reference evidence="7" key="1">
    <citation type="submission" date="2023-06" db="EMBL/GenBank/DDBJ databases">
        <title>Survivors Of The Sea: Transcriptome response of Skeletonema marinoi to long-term dormancy.</title>
        <authorList>
            <person name="Pinder M.I.M."/>
            <person name="Kourtchenko O."/>
            <person name="Robertson E.K."/>
            <person name="Larsson T."/>
            <person name="Maumus F."/>
            <person name="Osuna-Cruz C.M."/>
            <person name="Vancaester E."/>
            <person name="Stenow R."/>
            <person name="Vandepoele K."/>
            <person name="Ploug H."/>
            <person name="Bruchert V."/>
            <person name="Godhe A."/>
            <person name="Topel M."/>
        </authorList>
    </citation>
    <scope>NUCLEOTIDE SEQUENCE</scope>
    <source>
        <strain evidence="7">R05AC</strain>
    </source>
</reference>
<organism evidence="7 8">
    <name type="scientific">Skeletonema marinoi</name>
    <dbReference type="NCBI Taxonomy" id="267567"/>
    <lineage>
        <taxon>Eukaryota</taxon>
        <taxon>Sar</taxon>
        <taxon>Stramenopiles</taxon>
        <taxon>Ochrophyta</taxon>
        <taxon>Bacillariophyta</taxon>
        <taxon>Coscinodiscophyceae</taxon>
        <taxon>Thalassiosirophycidae</taxon>
        <taxon>Thalassiosirales</taxon>
        <taxon>Skeletonemataceae</taxon>
        <taxon>Skeletonema</taxon>
        <taxon>Skeletonema marinoi-dohrnii complex</taxon>
    </lineage>
</organism>
<keyword evidence="8" id="KW-1185">Reference proteome</keyword>
<feature type="domain" description="Rhodanese" evidence="6">
    <location>
        <begin position="508"/>
        <end position="608"/>
    </location>
</feature>
<evidence type="ECO:0000256" key="3">
    <source>
        <dbReference type="ARBA" id="ARBA00022840"/>
    </source>
</evidence>
<dbReference type="InterPro" id="IPR045886">
    <property type="entry name" value="ThiF/MoeB/HesA"/>
</dbReference>